<keyword evidence="2" id="KW-0540">Nuclease</keyword>
<dbReference type="AlphaFoldDB" id="A0A7S0ZGP8"/>
<sequence>MDQRYLKYWIQSYLAGVPQIKVGLRNDEGHLLEVLTLQTKDLGSRSYRSPMQNARWNPLVVIDFMDAFCSFAREKISQAPSDVTLRFRYEPSSQTISVNPAPLESQSLNASLRAILES</sequence>
<keyword evidence="2" id="KW-0539">Nucleus</keyword>
<feature type="domain" description="RAI1-like" evidence="3">
    <location>
        <begin position="4"/>
        <end position="102"/>
    </location>
</feature>
<evidence type="ECO:0000259" key="3">
    <source>
        <dbReference type="Pfam" id="PF08652"/>
    </source>
</evidence>
<dbReference type="GO" id="GO:0005634">
    <property type="term" value="C:nucleus"/>
    <property type="evidence" value="ECO:0007669"/>
    <property type="project" value="UniProtKB-SubCell"/>
</dbReference>
<evidence type="ECO:0000313" key="4">
    <source>
        <dbReference type="EMBL" id="CAD8821154.1"/>
    </source>
</evidence>
<dbReference type="GO" id="GO:0003723">
    <property type="term" value="F:RNA binding"/>
    <property type="evidence" value="ECO:0007669"/>
    <property type="project" value="UniProtKB-KW"/>
</dbReference>
<keyword evidence="2" id="KW-0547">Nucleotide-binding</keyword>
<comment type="similarity">
    <text evidence="1 2">Belongs to the DXO/Dom3Z family.</text>
</comment>
<keyword evidence="2" id="KW-0479">Metal-binding</keyword>
<dbReference type="GO" id="GO:0034353">
    <property type="term" value="F:mRNA 5'-diphosphatase activity"/>
    <property type="evidence" value="ECO:0007669"/>
    <property type="project" value="TreeGrafter"/>
</dbReference>
<dbReference type="PANTHER" id="PTHR12395">
    <property type="entry name" value="DOM-3 RELATED"/>
    <property type="match status" value="1"/>
</dbReference>
<organism evidence="4">
    <name type="scientific">Timspurckia oligopyrenoides</name>
    <dbReference type="NCBI Taxonomy" id="708627"/>
    <lineage>
        <taxon>Eukaryota</taxon>
        <taxon>Rhodophyta</taxon>
        <taxon>Bangiophyceae</taxon>
        <taxon>Porphyridiales</taxon>
        <taxon>Porphyridiaceae</taxon>
        <taxon>Timspurckia</taxon>
    </lineage>
</organism>
<dbReference type="Pfam" id="PF08652">
    <property type="entry name" value="RAI1"/>
    <property type="match status" value="1"/>
</dbReference>
<evidence type="ECO:0000256" key="1">
    <source>
        <dbReference type="ARBA" id="ARBA00006562"/>
    </source>
</evidence>
<keyword evidence="2" id="KW-0378">Hydrolase</keyword>
<protein>
    <recommendedName>
        <fullName evidence="2">Decapping nuclease</fullName>
        <ecNumber evidence="2">3.6.1.-</ecNumber>
    </recommendedName>
</protein>
<dbReference type="EC" id="3.6.1.-" evidence="2"/>
<dbReference type="GO" id="GO:0000166">
    <property type="term" value="F:nucleotide binding"/>
    <property type="evidence" value="ECO:0007669"/>
    <property type="project" value="UniProtKB-KW"/>
</dbReference>
<dbReference type="EMBL" id="HBFP01007738">
    <property type="protein sequence ID" value="CAD8821154.1"/>
    <property type="molecule type" value="Transcribed_RNA"/>
</dbReference>
<comment type="subcellular location">
    <subcellularLocation>
        <location evidence="2">Nucleus</location>
    </subcellularLocation>
</comment>
<comment type="function">
    <text evidence="2">Decapping enzyme for NAD-capped RNAs: specifically hydrolyzes the nicotinamide adenine dinucleotide (NAD) cap from a subset of RNAs by removing the entire NAD moiety from the 5'-end of an NAD-capped RNA.</text>
</comment>
<dbReference type="InterPro" id="IPR039039">
    <property type="entry name" value="RAI1-like_fam"/>
</dbReference>
<keyword evidence="2" id="KW-0694">RNA-binding</keyword>
<accession>A0A7S0ZGP8</accession>
<dbReference type="GO" id="GO:0110155">
    <property type="term" value="P:NAD-cap decapping"/>
    <property type="evidence" value="ECO:0007669"/>
    <property type="project" value="TreeGrafter"/>
</dbReference>
<proteinExistence type="inferred from homology"/>
<gene>
    <name evidence="4" type="ORF">TOLI1172_LOCUS5549</name>
</gene>
<dbReference type="GO" id="GO:0005829">
    <property type="term" value="C:cytosol"/>
    <property type="evidence" value="ECO:0007669"/>
    <property type="project" value="TreeGrafter"/>
</dbReference>
<dbReference type="InterPro" id="IPR013961">
    <property type="entry name" value="RAI1"/>
</dbReference>
<comment type="cofactor">
    <cofactor evidence="2">
        <name>a divalent metal cation</name>
        <dbReference type="ChEBI" id="CHEBI:60240"/>
    </cofactor>
</comment>
<evidence type="ECO:0000256" key="2">
    <source>
        <dbReference type="RuleBase" id="RU367113"/>
    </source>
</evidence>
<dbReference type="GO" id="GO:0004518">
    <property type="term" value="F:nuclease activity"/>
    <property type="evidence" value="ECO:0007669"/>
    <property type="project" value="UniProtKB-KW"/>
</dbReference>
<dbReference type="GO" id="GO:0046872">
    <property type="term" value="F:metal ion binding"/>
    <property type="evidence" value="ECO:0007669"/>
    <property type="project" value="UniProtKB-KW"/>
</dbReference>
<name>A0A7S0ZGP8_9RHOD</name>
<dbReference type="PANTHER" id="PTHR12395:SF9">
    <property type="entry name" value="DECAPPING AND EXORIBONUCLEASE PROTEIN"/>
    <property type="match status" value="1"/>
</dbReference>
<dbReference type="GO" id="GO:0000956">
    <property type="term" value="P:nuclear-transcribed mRNA catabolic process"/>
    <property type="evidence" value="ECO:0007669"/>
    <property type="project" value="TreeGrafter"/>
</dbReference>
<reference evidence="4" key="1">
    <citation type="submission" date="2021-01" db="EMBL/GenBank/DDBJ databases">
        <authorList>
            <person name="Corre E."/>
            <person name="Pelletier E."/>
            <person name="Niang G."/>
            <person name="Scheremetjew M."/>
            <person name="Finn R."/>
            <person name="Kale V."/>
            <person name="Holt S."/>
            <person name="Cochrane G."/>
            <person name="Meng A."/>
            <person name="Brown T."/>
            <person name="Cohen L."/>
        </authorList>
    </citation>
    <scope>NUCLEOTIDE SEQUENCE</scope>
    <source>
        <strain evidence="4">CCMP3278</strain>
    </source>
</reference>